<dbReference type="AlphaFoldDB" id="A0A0F6YLF5"/>
<dbReference type="Gene3D" id="1.25.40.10">
    <property type="entry name" value="Tetratricopeptide repeat domain"/>
    <property type="match status" value="2"/>
</dbReference>
<evidence type="ECO:0000256" key="1">
    <source>
        <dbReference type="PROSITE-ProRule" id="PRU00339"/>
    </source>
</evidence>
<name>A0A0F6YLF5_9BACT</name>
<dbReference type="Gene3D" id="2.60.120.1130">
    <property type="match status" value="1"/>
</dbReference>
<dbReference type="PROSITE" id="PS50005">
    <property type="entry name" value="TPR"/>
    <property type="match status" value="1"/>
</dbReference>
<evidence type="ECO:0000256" key="2">
    <source>
        <dbReference type="SAM" id="MobiDB-lite"/>
    </source>
</evidence>
<dbReference type="SUPFAM" id="SSF48452">
    <property type="entry name" value="TPR-like"/>
    <property type="match status" value="1"/>
</dbReference>
<dbReference type="InterPro" id="IPR024618">
    <property type="entry name" value="DUF3857"/>
</dbReference>
<evidence type="ECO:0000313" key="6">
    <source>
        <dbReference type="Proteomes" id="UP000034883"/>
    </source>
</evidence>
<evidence type="ECO:0000259" key="3">
    <source>
        <dbReference type="Pfam" id="PF01841"/>
    </source>
</evidence>
<dbReference type="GO" id="GO:0051301">
    <property type="term" value="P:cell division"/>
    <property type="evidence" value="ECO:0007669"/>
    <property type="project" value="UniProtKB-KW"/>
</dbReference>
<sequence length="1241" mass="138636">MHDRTLAARALRPDPSRRRSAAALGLALSLAASIHASPADGQRRATASATTTSSARPYEARHRELVAEIGRAGRSSRAILPLIELWRMWNDVPPATTVASLERIAADRRLNVAVRQYAAQMLARARTRMGDPDASRRGFEELGYLRQWRVVGPFDNEGKAGFDRAFEPETTPDAGPFEGRVRAVDWRDFPDVSQYGYVSFDAVYRPDTNVCGYARTIVTSERAQPLSLWLGGGGAVRAWWNGERVIDDGAYRQPDPDRAVAMVGAHQGENVLLVKACVTSTTWGFFARLGDATGAPARGVRSATMPTSQSLPSGHAPGVRLPNPPEAPLAALERAASGERASASAIFDLARFLAFTGADDPAEQRAKQLAARAAQMQPIVEHLVLAAQLADERGEAMRFLDRAAQVAPADGRVLLAQARLASTGPSPEAALPILDRIPEGTLEWMDGVSLRAELLMSMGLPESARTVVNRAAALAPGTPRWLAMRISASSATERRDDAVAMRAELAQLRWDDLGNRRALIADGLQRGDRDEVMRHLDVYRRLGADSVTTYVAAAEVLDALGDEAEMMGAYRAALDLAPEDADVRVAYGRALLREGQQDVAATMLREALALRPQDAETRELLETMAPESQRVDEAFAASERDILARVREESGYPAHVLQNLTVNTVFESGLGTSFRQLAVQIADEEGARDWRTFPIQFDPDVQRVTIRTARVYRGGQRLEAMQTFEQQLGEPWYRIYYDTRALVVVFPDLEPGDVVELRWRIDDVAERNQFDDYYGDLTYFAGPVPNARIEYVLMTPASRQFHFNEPRLRGLQHEQRVEDGRRIDRFVATDVPAIQSEDNMPGMTEVAPYLHVSTYRTWEDVGRWYWGLIRDQLYADENLRRVVADLVRDAPDTRTKVQRIYGWVIQNTRYVGLEFGIHGFLPYRVPQIVQRGFGDCKDKASLIYTMLREAGIDARIVLVRTRNNGAIHDLPASLAVFDHAIAYVPELDLFLDGTAEYSGTNEFPQMDQGVTVLIVGPDGAELRRTPVLPAEQNERSRQIAIDLQHDGTGRIEVTEQVRGSEAPGYRVTYQAEGTRRERFERALRGLFPGIELRTQEFSGLTNYEEPIRIRYTADVPRLAVTDADGLRVQATVLDDLTRSLARSATRRHPLDLRGTTRYIEERRIRVPQGMRVLHVPEGGEVSSEYGRLSLRFEQSEREIVARTEMALTRDRIAPEEYEAFRRWVEQADLILRQRIAIGGRR</sequence>
<dbReference type="InterPro" id="IPR002931">
    <property type="entry name" value="Transglutaminase-like"/>
</dbReference>
<dbReference type="Gene3D" id="2.60.40.3140">
    <property type="match status" value="1"/>
</dbReference>
<accession>A0A0F6YLF5</accession>
<dbReference type="Gene3D" id="3.10.620.30">
    <property type="match status" value="1"/>
</dbReference>
<dbReference type="EMBL" id="CP011125">
    <property type="protein sequence ID" value="AKF10328.1"/>
    <property type="molecule type" value="Genomic_DNA"/>
</dbReference>
<dbReference type="Pfam" id="PF12969">
    <property type="entry name" value="DUF3857"/>
    <property type="match status" value="1"/>
</dbReference>
<keyword evidence="1" id="KW-0802">TPR repeat</keyword>
<dbReference type="OrthoDB" id="103430at2"/>
<keyword evidence="6" id="KW-1185">Reference proteome</keyword>
<dbReference type="Pfam" id="PF01841">
    <property type="entry name" value="Transglut_core"/>
    <property type="match status" value="1"/>
</dbReference>
<dbReference type="InterPro" id="IPR011990">
    <property type="entry name" value="TPR-like_helical_dom_sf"/>
</dbReference>
<reference evidence="5 6" key="1">
    <citation type="submission" date="2015-03" db="EMBL/GenBank/DDBJ databases">
        <title>Genome assembly of Sandaracinus amylolyticus DSM 53668.</title>
        <authorList>
            <person name="Sharma G."/>
            <person name="Subramanian S."/>
        </authorList>
    </citation>
    <scope>NUCLEOTIDE SEQUENCE [LARGE SCALE GENOMIC DNA]</scope>
    <source>
        <strain evidence="5 6">DSM 53668</strain>
    </source>
</reference>
<feature type="domain" description="Transglutaminase-like" evidence="3">
    <location>
        <begin position="882"/>
        <end position="965"/>
    </location>
</feature>
<organism evidence="5 6">
    <name type="scientific">Sandaracinus amylolyticus</name>
    <dbReference type="NCBI Taxonomy" id="927083"/>
    <lineage>
        <taxon>Bacteria</taxon>
        <taxon>Pseudomonadati</taxon>
        <taxon>Myxococcota</taxon>
        <taxon>Polyangia</taxon>
        <taxon>Polyangiales</taxon>
        <taxon>Sandaracinaceae</taxon>
        <taxon>Sandaracinus</taxon>
    </lineage>
</organism>
<dbReference type="RefSeq" id="WP_053237302.1">
    <property type="nucleotide sequence ID" value="NZ_CP011125.1"/>
</dbReference>
<gene>
    <name evidence="5" type="ORF">DB32_007477</name>
</gene>
<dbReference type="STRING" id="927083.DB32_007477"/>
<dbReference type="InterPro" id="IPR038765">
    <property type="entry name" value="Papain-like_cys_pep_sf"/>
</dbReference>
<evidence type="ECO:0000313" key="5">
    <source>
        <dbReference type="EMBL" id="AKF10328.1"/>
    </source>
</evidence>
<evidence type="ECO:0000259" key="4">
    <source>
        <dbReference type="Pfam" id="PF12969"/>
    </source>
</evidence>
<keyword evidence="5" id="KW-0132">Cell division</keyword>
<proteinExistence type="predicted"/>
<feature type="region of interest" description="Disordered" evidence="2">
    <location>
        <begin position="298"/>
        <end position="320"/>
    </location>
</feature>
<protein>
    <submittedName>
        <fullName evidence="5">Cell division protein FtsK</fullName>
    </submittedName>
</protein>
<dbReference type="KEGG" id="samy:DB32_007477"/>
<feature type="repeat" description="TPR" evidence="1">
    <location>
        <begin position="581"/>
        <end position="614"/>
    </location>
</feature>
<dbReference type="Proteomes" id="UP000034883">
    <property type="component" value="Chromosome"/>
</dbReference>
<dbReference type="InterPro" id="IPR019734">
    <property type="entry name" value="TPR_rpt"/>
</dbReference>
<feature type="domain" description="DUF3857" evidence="4">
    <location>
        <begin position="668"/>
        <end position="834"/>
    </location>
</feature>
<keyword evidence="5" id="KW-0131">Cell cycle</keyword>
<dbReference type="SUPFAM" id="SSF54001">
    <property type="entry name" value="Cysteine proteinases"/>
    <property type="match status" value="1"/>
</dbReference>